<accession>A0A6P2T4N4</accession>
<organism evidence="1 2">
    <name type="scientific">Burkholderia aenigmatica</name>
    <dbReference type="NCBI Taxonomy" id="2015348"/>
    <lineage>
        <taxon>Bacteria</taxon>
        <taxon>Pseudomonadati</taxon>
        <taxon>Pseudomonadota</taxon>
        <taxon>Betaproteobacteria</taxon>
        <taxon>Burkholderiales</taxon>
        <taxon>Burkholderiaceae</taxon>
        <taxon>Burkholderia</taxon>
        <taxon>Burkholderia cepacia complex</taxon>
    </lineage>
</organism>
<dbReference type="InterPro" id="IPR027417">
    <property type="entry name" value="P-loop_NTPase"/>
</dbReference>
<proteinExistence type="predicted"/>
<evidence type="ECO:0000313" key="2">
    <source>
        <dbReference type="Proteomes" id="UP000494261"/>
    </source>
</evidence>
<dbReference type="Gene3D" id="3.40.50.300">
    <property type="entry name" value="P-loop containing nucleotide triphosphate hydrolases"/>
    <property type="match status" value="1"/>
</dbReference>
<dbReference type="Proteomes" id="UP000494261">
    <property type="component" value="Unassembled WGS sequence"/>
</dbReference>
<evidence type="ECO:0008006" key="3">
    <source>
        <dbReference type="Google" id="ProtNLM"/>
    </source>
</evidence>
<name>A0A6P2T4N4_9BURK</name>
<sequence>MTRSVIRRPEMANATLKLGGRAIDLSEYAMTGIVALAVAPRGSGKTNAGMLIGEQLSEQGWVSVFIDPESEMESMYGAAVSDPDELSERLTKRDKPIVVVRAKDATEFVPYGRVLLDCADEFRKPLFIMIDEGQLFSATRKRKEDIGEATDIINDLVGRGRKRAVDIMITALRYTSSLNRSVFSDKNLTLIGTQEDPTVWFALAPQFRGSGIEFTDLNTLAPGEFYCISRRGMERVRMPMAKALSQVAQRAKPVRRSLPATFSQWNRAMGGISTDRLLRLRDSDTINVLGAIAGLSAQQMLTGAAALKNELEVRDEA</sequence>
<dbReference type="EMBL" id="CABVQC010000105">
    <property type="protein sequence ID" value="VWC52586.1"/>
    <property type="molecule type" value="Genomic_DNA"/>
</dbReference>
<protein>
    <recommendedName>
        <fullName evidence="3">AAA+ ATPase domain-containing protein</fullName>
    </recommendedName>
</protein>
<gene>
    <name evidence="1" type="ORF">BLA13014_08004</name>
</gene>
<evidence type="ECO:0000313" key="1">
    <source>
        <dbReference type="EMBL" id="VWC52586.1"/>
    </source>
</evidence>
<reference evidence="1 2" key="1">
    <citation type="submission" date="2019-09" db="EMBL/GenBank/DDBJ databases">
        <authorList>
            <person name="Depoorter E."/>
        </authorList>
    </citation>
    <scope>NUCLEOTIDE SEQUENCE [LARGE SCALE GENOMIC DNA]</scope>
    <source>
        <strain evidence="1">LMG 13014</strain>
    </source>
</reference>
<dbReference type="AlphaFoldDB" id="A0A6P2T4N4"/>
<dbReference type="RefSeq" id="WP_175026484.1">
    <property type="nucleotide sequence ID" value="NZ_CABVQC010000105.1"/>
</dbReference>